<dbReference type="EMBL" id="NQKL01000014">
    <property type="protein sequence ID" value="OZY40562.1"/>
    <property type="molecule type" value="Genomic_DNA"/>
</dbReference>
<name>A0A266LT11_PSEFR</name>
<protein>
    <submittedName>
        <fullName evidence="1">Uncharacterized protein</fullName>
    </submittedName>
</protein>
<sequence length="151" mass="17059">MKESYKLVAELNRSRLRALIDEKKVLMSVLYSDALTYSVEHSIKHGDNTLLGPLVDVFTNRDYKLFVAAWICERLGFKSKMGEKGAVFTRSGTAPNERMSFKVSLEEFAGNKFKLKIPVKPVVAVKKKSPKRVDMLDTWARLPGSYGSGKR</sequence>
<dbReference type="RefSeq" id="WP_095030195.1">
    <property type="nucleotide sequence ID" value="NZ_NQKL01000014.1"/>
</dbReference>
<comment type="caution">
    <text evidence="1">The sequence shown here is derived from an EMBL/GenBank/DDBJ whole genome shotgun (WGS) entry which is preliminary data.</text>
</comment>
<proteinExistence type="predicted"/>
<reference evidence="1 2" key="1">
    <citation type="submission" date="2017-08" db="EMBL/GenBank/DDBJ databases">
        <title>Genomic and metabolic characterisation of spoilage-associated Pseudomonas species.</title>
        <authorList>
            <person name="Stanborough T."/>
            <person name="Fegan N."/>
            <person name="Powell S.M."/>
            <person name="Singh T."/>
            <person name="Tamplin M.L."/>
            <person name="Chandry P.S."/>
        </authorList>
    </citation>
    <scope>NUCLEOTIDE SEQUENCE [LARGE SCALE GENOMIC DNA]</scope>
    <source>
        <strain evidence="1 2">F1820</strain>
    </source>
</reference>
<organism evidence="1 2">
    <name type="scientific">Pseudomonas fragi</name>
    <dbReference type="NCBI Taxonomy" id="296"/>
    <lineage>
        <taxon>Bacteria</taxon>
        <taxon>Pseudomonadati</taxon>
        <taxon>Pseudomonadota</taxon>
        <taxon>Gammaproteobacteria</taxon>
        <taxon>Pseudomonadales</taxon>
        <taxon>Pseudomonadaceae</taxon>
        <taxon>Pseudomonas</taxon>
    </lineage>
</organism>
<dbReference type="AlphaFoldDB" id="A0A266LT11"/>
<accession>A0A266LT11</accession>
<dbReference type="Proteomes" id="UP000216113">
    <property type="component" value="Unassembled WGS sequence"/>
</dbReference>
<gene>
    <name evidence="1" type="ORF">CJF43_17145</name>
</gene>
<evidence type="ECO:0000313" key="2">
    <source>
        <dbReference type="Proteomes" id="UP000216113"/>
    </source>
</evidence>
<evidence type="ECO:0000313" key="1">
    <source>
        <dbReference type="EMBL" id="OZY40562.1"/>
    </source>
</evidence>